<keyword evidence="4" id="KW-0812">Transmembrane</keyword>
<keyword evidence="12" id="KW-0808">Transferase</keyword>
<dbReference type="SUPFAM" id="SSF52058">
    <property type="entry name" value="L domain-like"/>
    <property type="match status" value="2"/>
</dbReference>
<gene>
    <name evidence="12" type="ORF">OLEA9_A037767</name>
</gene>
<evidence type="ECO:0000313" key="12">
    <source>
        <dbReference type="EMBL" id="CAA2993057.1"/>
    </source>
</evidence>
<comment type="subcellular location">
    <subcellularLocation>
        <location evidence="1">Cell membrane</location>
        <topology evidence="1">Single-pass membrane protein</topology>
    </subcellularLocation>
    <subcellularLocation>
        <location evidence="2">Membrane</location>
        <topology evidence="2">Single-pass type I membrane protein</topology>
    </subcellularLocation>
</comment>
<evidence type="ECO:0000259" key="11">
    <source>
        <dbReference type="PROSITE" id="PS50011"/>
    </source>
</evidence>
<keyword evidence="9 12" id="KW-0675">Receptor</keyword>
<evidence type="ECO:0000256" key="2">
    <source>
        <dbReference type="ARBA" id="ARBA00004479"/>
    </source>
</evidence>
<evidence type="ECO:0000256" key="5">
    <source>
        <dbReference type="ARBA" id="ARBA00022729"/>
    </source>
</evidence>
<dbReference type="InterPro" id="IPR011009">
    <property type="entry name" value="Kinase-like_dom_sf"/>
</dbReference>
<dbReference type="Gene3D" id="3.30.200.20">
    <property type="entry name" value="Phosphorylase Kinase, domain 1"/>
    <property type="match status" value="1"/>
</dbReference>
<keyword evidence="8" id="KW-0472">Membrane</keyword>
<dbReference type="FunFam" id="3.80.10.10:FF:000676">
    <property type="entry name" value="LRR receptor-like serine/threonine-protein kinase FLS2"/>
    <property type="match status" value="1"/>
</dbReference>
<evidence type="ECO:0000313" key="13">
    <source>
        <dbReference type="Proteomes" id="UP000594638"/>
    </source>
</evidence>
<dbReference type="GO" id="GO:0005524">
    <property type="term" value="F:ATP binding"/>
    <property type="evidence" value="ECO:0007669"/>
    <property type="project" value="InterPro"/>
</dbReference>
<accession>A0A8S0SNE7</accession>
<dbReference type="FunFam" id="3.30.200.20:FF:001009">
    <property type="entry name" value="LRR receptor-like serine/threonine-protein kinase FLS2"/>
    <property type="match status" value="1"/>
</dbReference>
<dbReference type="PANTHER" id="PTHR27000">
    <property type="entry name" value="LEUCINE-RICH REPEAT RECEPTOR-LIKE PROTEIN KINASE FAMILY PROTEIN-RELATED"/>
    <property type="match status" value="1"/>
</dbReference>
<name>A0A8S0SNE7_OLEEU</name>
<dbReference type="GO" id="GO:0006952">
    <property type="term" value="P:defense response"/>
    <property type="evidence" value="ECO:0007669"/>
    <property type="project" value="UniProtKB-ARBA"/>
</dbReference>
<dbReference type="Gene3D" id="1.10.510.10">
    <property type="entry name" value="Transferase(Phosphotransferase) domain 1"/>
    <property type="match status" value="1"/>
</dbReference>
<dbReference type="Gene3D" id="3.80.10.10">
    <property type="entry name" value="Ribonuclease Inhibitor"/>
    <property type="match status" value="4"/>
</dbReference>
<dbReference type="Pfam" id="PF00560">
    <property type="entry name" value="LRR_1"/>
    <property type="match status" value="5"/>
</dbReference>
<dbReference type="GO" id="GO:0004672">
    <property type="term" value="F:protein kinase activity"/>
    <property type="evidence" value="ECO:0007669"/>
    <property type="project" value="InterPro"/>
</dbReference>
<keyword evidence="5" id="KW-0732">Signal</keyword>
<dbReference type="InterPro" id="IPR000719">
    <property type="entry name" value="Prot_kinase_dom"/>
</dbReference>
<dbReference type="EMBL" id="CACTIH010005444">
    <property type="protein sequence ID" value="CAA2993057.1"/>
    <property type="molecule type" value="Genomic_DNA"/>
</dbReference>
<dbReference type="InterPro" id="IPR003591">
    <property type="entry name" value="Leu-rich_rpt_typical-subtyp"/>
</dbReference>
<dbReference type="PROSITE" id="PS50011">
    <property type="entry name" value="PROTEIN_KINASE_DOM"/>
    <property type="match status" value="1"/>
</dbReference>
<protein>
    <submittedName>
        <fullName evidence="12">LRR receptor-like serine threonine- kinase FLS2</fullName>
    </submittedName>
</protein>
<keyword evidence="3" id="KW-0433">Leucine-rich repeat</keyword>
<evidence type="ECO:0000256" key="6">
    <source>
        <dbReference type="ARBA" id="ARBA00022737"/>
    </source>
</evidence>
<feature type="domain" description="Protein kinase" evidence="11">
    <location>
        <begin position="537"/>
        <end position="795"/>
    </location>
</feature>
<reference evidence="12 13" key="1">
    <citation type="submission" date="2019-12" db="EMBL/GenBank/DDBJ databases">
        <authorList>
            <person name="Alioto T."/>
            <person name="Alioto T."/>
            <person name="Gomez Garrido J."/>
        </authorList>
    </citation>
    <scope>NUCLEOTIDE SEQUENCE [LARGE SCALE GENOMIC DNA]</scope>
</reference>
<dbReference type="PANTHER" id="PTHR27000:SF616">
    <property type="entry name" value="LRR RECEPTOR-LIKE SERINE_THREONINE-PROTEIN KINASE FLS2"/>
    <property type="match status" value="1"/>
</dbReference>
<dbReference type="Pfam" id="PF08263">
    <property type="entry name" value="LRRNT_2"/>
    <property type="match status" value="1"/>
</dbReference>
<dbReference type="InterPro" id="IPR013210">
    <property type="entry name" value="LRR_N_plant-typ"/>
</dbReference>
<dbReference type="SMART" id="SM00369">
    <property type="entry name" value="LRR_TYP"/>
    <property type="match status" value="6"/>
</dbReference>
<evidence type="ECO:0000256" key="8">
    <source>
        <dbReference type="ARBA" id="ARBA00023136"/>
    </source>
</evidence>
<dbReference type="Pfam" id="PF00069">
    <property type="entry name" value="Pkinase"/>
    <property type="match status" value="1"/>
</dbReference>
<sequence length="795" mass="87954">MDLKVEVEALKAFKNSITNDPFGAVVNWNGANHHCNWSGVECDKSSGHVVSISLVDKQLWGGGGCEISPLLGNLSSLQVLDLTLNFFSGKSPPELGSCTHLTLLVLYQNYLTSSIPAELGILKNLQTIDFGINFLNGSIPDSLCNCTDLLQLGLIYNNLITIQKLTLLNIYSNQFAGGIPPGTWKFGFNSLTGPLPKDTGFLYNLKNLTLNDNLLEGCIPSSIINCTCLLVITLTSNRFTGKIPEELGQLLNLRNRFSGPDRPELSKLKLLQLLALNDNELEGLIPENLSELKQITDPQLQNNKFVGPIAHAISKLESLSYLELSGNKLNGTMPNSLARLNNIDGSFPGSLIANAKNLQISLNLSYNFMDKTIPDEIIMLKMVKVTGLSNNNLSGSIPRALKGCRNLISLDLSGNNLSSQVPHEIFPLLSELVNLNLSRNQLNGALPENLASPRHLSSLDLSQSKFEGIIPKSLANIFSLKFLNTLSICLKDMFMKLVYLIKKQKTEKLENPKLKFKTALTLKRFSPKDLEVATNFFSENNVIGASSISTVFKGTLEDGRAIAAKKLNLHQFLEVSEKCFNREVKILVQLRHKNLVKVLGYAWESRKLRALVLEFMENGNLEKIIHDSAKDNPSWTLIERIDALVSITSGWKHTWAKMLGIHLEDGSSISSESAFEWTIGYKAPEFAYMRKVTIKLDIFSFGIIVMELITAKRPTGFTEKGLLITLSQLVQKALAYGINGLLQIVPPRLVSYATKKQEVLEGLLHLALSCTSPDPENQSDIESVLSFLLKLRKMM</sequence>
<comment type="caution">
    <text evidence="12">The sequence shown here is derived from an EMBL/GenBank/DDBJ whole genome shotgun (WGS) entry which is preliminary data.</text>
</comment>
<dbReference type="GO" id="GO:0051707">
    <property type="term" value="P:response to other organism"/>
    <property type="evidence" value="ECO:0007669"/>
    <property type="project" value="UniProtKB-ARBA"/>
</dbReference>
<dbReference type="Gramene" id="OE9A037767T1">
    <property type="protein sequence ID" value="OE9A037767C1"/>
    <property type="gene ID" value="OE9A037767"/>
</dbReference>
<keyword evidence="6" id="KW-0677">Repeat</keyword>
<evidence type="ECO:0000256" key="3">
    <source>
        <dbReference type="ARBA" id="ARBA00022614"/>
    </source>
</evidence>
<organism evidence="12 13">
    <name type="scientific">Olea europaea subsp. europaea</name>
    <dbReference type="NCBI Taxonomy" id="158383"/>
    <lineage>
        <taxon>Eukaryota</taxon>
        <taxon>Viridiplantae</taxon>
        <taxon>Streptophyta</taxon>
        <taxon>Embryophyta</taxon>
        <taxon>Tracheophyta</taxon>
        <taxon>Spermatophyta</taxon>
        <taxon>Magnoliopsida</taxon>
        <taxon>eudicotyledons</taxon>
        <taxon>Gunneridae</taxon>
        <taxon>Pentapetalae</taxon>
        <taxon>asterids</taxon>
        <taxon>lamiids</taxon>
        <taxon>Lamiales</taxon>
        <taxon>Oleaceae</taxon>
        <taxon>Oleeae</taxon>
        <taxon>Olea</taxon>
    </lineage>
</organism>
<evidence type="ECO:0000256" key="10">
    <source>
        <dbReference type="ARBA" id="ARBA00023180"/>
    </source>
</evidence>
<evidence type="ECO:0000256" key="1">
    <source>
        <dbReference type="ARBA" id="ARBA00004162"/>
    </source>
</evidence>
<proteinExistence type="predicted"/>
<keyword evidence="10" id="KW-0325">Glycoprotein</keyword>
<evidence type="ECO:0000256" key="7">
    <source>
        <dbReference type="ARBA" id="ARBA00022989"/>
    </source>
</evidence>
<dbReference type="Proteomes" id="UP000594638">
    <property type="component" value="Unassembled WGS sequence"/>
</dbReference>
<keyword evidence="7" id="KW-1133">Transmembrane helix</keyword>
<keyword evidence="13" id="KW-1185">Reference proteome</keyword>
<dbReference type="InterPro" id="IPR032675">
    <property type="entry name" value="LRR_dom_sf"/>
</dbReference>
<dbReference type="InterPro" id="IPR001611">
    <property type="entry name" value="Leu-rich_rpt"/>
</dbReference>
<dbReference type="OrthoDB" id="676979at2759"/>
<keyword evidence="12" id="KW-0418">Kinase</keyword>
<dbReference type="SUPFAM" id="SSF56112">
    <property type="entry name" value="Protein kinase-like (PK-like)"/>
    <property type="match status" value="1"/>
</dbReference>
<dbReference type="GO" id="GO:0005886">
    <property type="term" value="C:plasma membrane"/>
    <property type="evidence" value="ECO:0007669"/>
    <property type="project" value="UniProtKB-SubCell"/>
</dbReference>
<evidence type="ECO:0000256" key="9">
    <source>
        <dbReference type="ARBA" id="ARBA00023170"/>
    </source>
</evidence>
<dbReference type="AlphaFoldDB" id="A0A8S0SNE7"/>
<evidence type="ECO:0000256" key="4">
    <source>
        <dbReference type="ARBA" id="ARBA00022692"/>
    </source>
</evidence>